<dbReference type="Proteomes" id="UP000184112">
    <property type="component" value="Unassembled WGS sequence"/>
</dbReference>
<keyword evidence="2" id="KW-0808">Transferase</keyword>
<dbReference type="SUPFAM" id="SSF53613">
    <property type="entry name" value="Ribokinase-like"/>
    <property type="match status" value="1"/>
</dbReference>
<evidence type="ECO:0000313" key="5">
    <source>
        <dbReference type="EMBL" id="SHH13027.1"/>
    </source>
</evidence>
<gene>
    <name evidence="5" type="ORF">SAMN05444388_10716</name>
</gene>
<sequence length="348" mass="38269">MVKYKKDSMSRVVAFGEIMLRLSTERHLRFSQSTAFGATYGGGEFNVCVSLANYGVNAEFVTRLPQNEIGLSALKEIRKMNVESKNIVYGGERLGIYFLETGAGTRGSNVVYDRAHSAMASIEKGQVDWEKVLAGAEWFHWSGITPAISQTAAEACLEAIKVAHKLGIKISCDLNYRSKLWQYGKAPSEVMPEMLQYSNVILGDIDTAYFMLGIPKVNPNYQDEKSLPVLYEKLFQLIPNLKVAATTLRYSVSASHQRIGGVLFDGKAIYQAAVKEVTPVVDRVGSGDAFMGGLIYGLLEYQNNNQRALDFAVAACCLKHTIAGDYNLVTLKEVENMIDGDGSALVSR</sequence>
<proteinExistence type="inferred from homology"/>
<evidence type="ECO:0000259" key="4">
    <source>
        <dbReference type="Pfam" id="PF00294"/>
    </source>
</evidence>
<reference evidence="5 6" key="1">
    <citation type="submission" date="2016-11" db="EMBL/GenBank/DDBJ databases">
        <authorList>
            <person name="Jaros S."/>
            <person name="Januszkiewicz K."/>
            <person name="Wedrychowicz H."/>
        </authorList>
    </citation>
    <scope>NUCLEOTIDE SEQUENCE [LARGE SCALE GENOMIC DNA]</scope>
    <source>
        <strain evidence="5 6">DSM 6792</strain>
    </source>
</reference>
<dbReference type="PANTHER" id="PTHR43320:SF2">
    <property type="entry name" value="2-DEHYDRO-3-DEOXYGLUCONOKINASE_2-DEHYDRO-3-DEOXYGALACTONOKINASE"/>
    <property type="match status" value="1"/>
</dbReference>
<dbReference type="PANTHER" id="PTHR43320">
    <property type="entry name" value="SUGAR KINASE"/>
    <property type="match status" value="1"/>
</dbReference>
<name>A0A1M6YIC7_FLAJO</name>
<feature type="domain" description="Carbohydrate kinase PfkB" evidence="4">
    <location>
        <begin position="9"/>
        <end position="319"/>
    </location>
</feature>
<dbReference type="InterPro" id="IPR011611">
    <property type="entry name" value="PfkB_dom"/>
</dbReference>
<dbReference type="Pfam" id="PF00294">
    <property type="entry name" value="PfkB"/>
    <property type="match status" value="1"/>
</dbReference>
<comment type="similarity">
    <text evidence="1">Belongs to the carbohydrate kinase PfkB family.</text>
</comment>
<accession>A0A1M6YIC7</accession>
<dbReference type="CDD" id="cd01166">
    <property type="entry name" value="KdgK"/>
    <property type="match status" value="1"/>
</dbReference>
<dbReference type="OMA" id="ATVNDWG"/>
<keyword evidence="3 5" id="KW-0418">Kinase</keyword>
<dbReference type="EMBL" id="FQWH01000007">
    <property type="protein sequence ID" value="SHH13027.1"/>
    <property type="molecule type" value="Genomic_DNA"/>
</dbReference>
<evidence type="ECO:0000256" key="3">
    <source>
        <dbReference type="ARBA" id="ARBA00022777"/>
    </source>
</evidence>
<evidence type="ECO:0000313" key="6">
    <source>
        <dbReference type="Proteomes" id="UP000184112"/>
    </source>
</evidence>
<evidence type="ECO:0000256" key="2">
    <source>
        <dbReference type="ARBA" id="ARBA00022679"/>
    </source>
</evidence>
<evidence type="ECO:0000256" key="1">
    <source>
        <dbReference type="ARBA" id="ARBA00010688"/>
    </source>
</evidence>
<protein>
    <submittedName>
        <fullName evidence="5">2-dehydro-3-deoxygluconokinase</fullName>
    </submittedName>
</protein>
<dbReference type="InterPro" id="IPR029056">
    <property type="entry name" value="Ribokinase-like"/>
</dbReference>
<organism evidence="5 6">
    <name type="scientific">Flavobacterium johnsoniae</name>
    <name type="common">Cytophaga johnsonae</name>
    <dbReference type="NCBI Taxonomy" id="986"/>
    <lineage>
        <taxon>Bacteria</taxon>
        <taxon>Pseudomonadati</taxon>
        <taxon>Bacteroidota</taxon>
        <taxon>Flavobacteriia</taxon>
        <taxon>Flavobacteriales</taxon>
        <taxon>Flavobacteriaceae</taxon>
        <taxon>Flavobacterium</taxon>
    </lineage>
</organism>
<dbReference type="GO" id="GO:0016301">
    <property type="term" value="F:kinase activity"/>
    <property type="evidence" value="ECO:0007669"/>
    <property type="project" value="UniProtKB-KW"/>
</dbReference>
<dbReference type="InterPro" id="IPR052700">
    <property type="entry name" value="Carb_kinase_PfkB-like"/>
</dbReference>
<dbReference type="Gene3D" id="3.40.1190.20">
    <property type="match status" value="1"/>
</dbReference>
<dbReference type="AlphaFoldDB" id="A0A1M6YIC7"/>